<dbReference type="EMBL" id="FNCH01000011">
    <property type="protein sequence ID" value="SDG78569.1"/>
    <property type="molecule type" value="Genomic_DNA"/>
</dbReference>
<dbReference type="STRING" id="405671.SAMN05421827_11142"/>
<evidence type="ECO:0000313" key="1">
    <source>
        <dbReference type="EMBL" id="SDG78569.1"/>
    </source>
</evidence>
<dbReference type="Proteomes" id="UP000199643">
    <property type="component" value="Unassembled WGS sequence"/>
</dbReference>
<protein>
    <submittedName>
        <fullName evidence="1">Uncharacterized protein</fullName>
    </submittedName>
</protein>
<dbReference type="RefSeq" id="WP_090501084.1">
    <property type="nucleotide sequence ID" value="NZ_FNCH01000011.1"/>
</dbReference>
<dbReference type="AlphaFoldDB" id="A0A1G7X303"/>
<sequence>MVPEIKISVGNNPFFNLVQAVYQYYPIGTRDINEAYPGYGKLTAIIKDKIERLMSNTLPAAGIQLDHDVRAAFNELTVLNSYHRQFPNYAMDIRFPKIEYREVDLNYKLSLRVSLLTNYYTIFSKS</sequence>
<reference evidence="2" key="1">
    <citation type="submission" date="2016-10" db="EMBL/GenBank/DDBJ databases">
        <authorList>
            <person name="Varghese N."/>
            <person name="Submissions S."/>
        </authorList>
    </citation>
    <scope>NUCLEOTIDE SEQUENCE [LARGE SCALE GENOMIC DNA]</scope>
    <source>
        <strain evidence="2">DSM 17933</strain>
    </source>
</reference>
<name>A0A1G7X303_9SPHI</name>
<dbReference type="OrthoDB" id="769783at2"/>
<accession>A0A1G7X303</accession>
<keyword evidence="2" id="KW-1185">Reference proteome</keyword>
<gene>
    <name evidence="1" type="ORF">SAMN05421827_11142</name>
</gene>
<organism evidence="1 2">
    <name type="scientific">Pedobacter terrae</name>
    <dbReference type="NCBI Taxonomy" id="405671"/>
    <lineage>
        <taxon>Bacteria</taxon>
        <taxon>Pseudomonadati</taxon>
        <taxon>Bacteroidota</taxon>
        <taxon>Sphingobacteriia</taxon>
        <taxon>Sphingobacteriales</taxon>
        <taxon>Sphingobacteriaceae</taxon>
        <taxon>Pedobacter</taxon>
    </lineage>
</organism>
<proteinExistence type="predicted"/>
<evidence type="ECO:0000313" key="2">
    <source>
        <dbReference type="Proteomes" id="UP000199643"/>
    </source>
</evidence>